<organism evidence="5 6">
    <name type="scientific">Acer yangbiense</name>
    <dbReference type="NCBI Taxonomy" id="1000413"/>
    <lineage>
        <taxon>Eukaryota</taxon>
        <taxon>Viridiplantae</taxon>
        <taxon>Streptophyta</taxon>
        <taxon>Embryophyta</taxon>
        <taxon>Tracheophyta</taxon>
        <taxon>Spermatophyta</taxon>
        <taxon>Magnoliopsida</taxon>
        <taxon>eudicotyledons</taxon>
        <taxon>Gunneridae</taxon>
        <taxon>Pentapetalae</taxon>
        <taxon>rosids</taxon>
        <taxon>malvids</taxon>
        <taxon>Sapindales</taxon>
        <taxon>Sapindaceae</taxon>
        <taxon>Hippocastanoideae</taxon>
        <taxon>Acereae</taxon>
        <taxon>Acer</taxon>
    </lineage>
</organism>
<evidence type="ECO:0000256" key="2">
    <source>
        <dbReference type="ARBA" id="ARBA00022801"/>
    </source>
</evidence>
<evidence type="ECO:0000313" key="6">
    <source>
        <dbReference type="Proteomes" id="UP000323000"/>
    </source>
</evidence>
<dbReference type="AlphaFoldDB" id="A0A5C7ICT2"/>
<keyword evidence="2" id="KW-0378">Hydrolase</keyword>
<dbReference type="GO" id="GO:0045490">
    <property type="term" value="P:pectin catabolic process"/>
    <property type="evidence" value="ECO:0007669"/>
    <property type="project" value="UniProtKB-UniPathway"/>
</dbReference>
<dbReference type="InterPro" id="IPR012334">
    <property type="entry name" value="Pectin_lyas_fold"/>
</dbReference>
<dbReference type="OrthoDB" id="2019149at2759"/>
<keyword evidence="3" id="KW-0063">Aspartyl esterase</keyword>
<dbReference type="UniPathway" id="UPA00545">
    <property type="reaction ID" value="UER00823"/>
</dbReference>
<sequence length="218" mass="24893">MAAPDLKPVLSSFKTFLGRPWKEYSQTVFMQSYLDTLVDPAGWLEWDGNFALNTLYYGEYRNIGPASSTGGRVKWQGYQVITSATEASKFTVANFIVGRIQKCVCNTKRLFRKEFIKLPWGSDGLLLSNLEAHLRNRIANVMAIQRSLQFGLECGLNLTNIESDEATVIKWINLLHRDTDYGMILSDIDVLKADIRGMRFSHIPIRLTKPLSVWRRLL</sequence>
<dbReference type="GO" id="GO:0042545">
    <property type="term" value="P:cell wall modification"/>
    <property type="evidence" value="ECO:0007669"/>
    <property type="project" value="InterPro"/>
</dbReference>
<comment type="pathway">
    <text evidence="1">Glycan metabolism; pectin degradation; 2-dehydro-3-deoxy-D-gluconate from pectin: step 1/5.</text>
</comment>
<dbReference type="EMBL" id="VAHF01000003">
    <property type="protein sequence ID" value="TXG66652.1"/>
    <property type="molecule type" value="Genomic_DNA"/>
</dbReference>
<accession>A0A5C7ICT2</accession>
<name>A0A5C7ICT2_9ROSI</name>
<dbReference type="InterPro" id="IPR000070">
    <property type="entry name" value="Pectinesterase_cat"/>
</dbReference>
<evidence type="ECO:0000313" key="5">
    <source>
        <dbReference type="EMBL" id="TXG66652.1"/>
    </source>
</evidence>
<evidence type="ECO:0000256" key="1">
    <source>
        <dbReference type="ARBA" id="ARBA00005184"/>
    </source>
</evidence>
<keyword evidence="6" id="KW-1185">Reference proteome</keyword>
<reference evidence="6" key="1">
    <citation type="journal article" date="2019" name="Gigascience">
        <title>De novo genome assembly of the endangered Acer yangbiense, a plant species with extremely small populations endemic to Yunnan Province, China.</title>
        <authorList>
            <person name="Yang J."/>
            <person name="Wariss H.M."/>
            <person name="Tao L."/>
            <person name="Zhang R."/>
            <person name="Yun Q."/>
            <person name="Hollingsworth P."/>
            <person name="Dao Z."/>
            <person name="Luo G."/>
            <person name="Guo H."/>
            <person name="Ma Y."/>
            <person name="Sun W."/>
        </authorList>
    </citation>
    <scope>NUCLEOTIDE SEQUENCE [LARGE SCALE GENOMIC DNA]</scope>
    <source>
        <strain evidence="6">cv. Malutang</strain>
    </source>
</reference>
<dbReference type="Proteomes" id="UP000323000">
    <property type="component" value="Chromosome 3"/>
</dbReference>
<evidence type="ECO:0000259" key="4">
    <source>
        <dbReference type="Pfam" id="PF01095"/>
    </source>
</evidence>
<protein>
    <recommendedName>
        <fullName evidence="4">Pectinesterase catalytic domain-containing protein</fullName>
    </recommendedName>
</protein>
<evidence type="ECO:0000256" key="3">
    <source>
        <dbReference type="ARBA" id="ARBA00023085"/>
    </source>
</evidence>
<dbReference type="GO" id="GO:0030599">
    <property type="term" value="F:pectinesterase activity"/>
    <property type="evidence" value="ECO:0007669"/>
    <property type="project" value="InterPro"/>
</dbReference>
<gene>
    <name evidence="5" type="ORF">EZV62_007927</name>
</gene>
<proteinExistence type="predicted"/>
<dbReference type="PANTHER" id="PTHR31707">
    <property type="entry name" value="PECTINESTERASE"/>
    <property type="match status" value="1"/>
</dbReference>
<dbReference type="Pfam" id="PF01095">
    <property type="entry name" value="Pectinesterase"/>
    <property type="match status" value="1"/>
</dbReference>
<comment type="caution">
    <text evidence="5">The sequence shown here is derived from an EMBL/GenBank/DDBJ whole genome shotgun (WGS) entry which is preliminary data.</text>
</comment>
<dbReference type="Gene3D" id="2.160.20.10">
    <property type="entry name" value="Single-stranded right-handed beta-helix, Pectin lyase-like"/>
    <property type="match status" value="1"/>
</dbReference>
<dbReference type="InterPro" id="IPR011050">
    <property type="entry name" value="Pectin_lyase_fold/virulence"/>
</dbReference>
<feature type="domain" description="Pectinesterase catalytic" evidence="4">
    <location>
        <begin position="2"/>
        <end position="98"/>
    </location>
</feature>
<dbReference type="SUPFAM" id="SSF51126">
    <property type="entry name" value="Pectin lyase-like"/>
    <property type="match status" value="1"/>
</dbReference>